<name>A0A2U3PBR0_9MYCO</name>
<reference evidence="1 2" key="1">
    <citation type="submission" date="2017-01" db="EMBL/GenBank/DDBJ databases">
        <authorList>
            <consortium name="Urmite Genomes"/>
        </authorList>
    </citation>
    <scope>NUCLEOTIDE SEQUENCE [LARGE SCALE GENOMIC DNA]</scope>
    <source>
        <strain evidence="1 2">AB215</strain>
    </source>
</reference>
<organism evidence="1 2">
    <name type="scientific">Mycobacterium numidiamassiliense</name>
    <dbReference type="NCBI Taxonomy" id="1841861"/>
    <lineage>
        <taxon>Bacteria</taxon>
        <taxon>Bacillati</taxon>
        <taxon>Actinomycetota</taxon>
        <taxon>Actinomycetes</taxon>
        <taxon>Mycobacteriales</taxon>
        <taxon>Mycobacteriaceae</taxon>
        <taxon>Mycobacterium</taxon>
    </lineage>
</organism>
<dbReference type="AlphaFoldDB" id="A0A2U3PBR0"/>
<proteinExistence type="predicted"/>
<keyword evidence="2" id="KW-1185">Reference proteome</keyword>
<evidence type="ECO:0000313" key="1">
    <source>
        <dbReference type="EMBL" id="SPM41204.1"/>
    </source>
</evidence>
<sequence>VTTHFPGTPSDQVDQVLATGRGDITTAFVSMATRHPDGTDAEYLRWHTLDHRPEQHRLSAVRASLRLVSTPQCRAARAITGGRFEPVDHVMTYFFSDLGGLDGFNELSAALGGAGRKLALLPHVERGVYGVATKVAAPRVKIGADVLPWRPILGAYLLIEDGSVAPAELTDVEGVAGVWSLESLRVDERLAGAPPGQLLTYCFLDDDPVATATRLRPVLERRWQNLGITPLFAAPFHPVVAFEWDRHVP</sequence>
<dbReference type="EMBL" id="FUEZ01000004">
    <property type="protein sequence ID" value="SPM41204.1"/>
    <property type="molecule type" value="Genomic_DNA"/>
</dbReference>
<dbReference type="Proteomes" id="UP000240424">
    <property type="component" value="Unassembled WGS sequence"/>
</dbReference>
<feature type="non-terminal residue" evidence="1">
    <location>
        <position position="1"/>
    </location>
</feature>
<protein>
    <submittedName>
        <fullName evidence="1">Uncharacterized protein</fullName>
    </submittedName>
</protein>
<gene>
    <name evidence="1" type="ORF">MNAB215_3409</name>
</gene>
<evidence type="ECO:0000313" key="2">
    <source>
        <dbReference type="Proteomes" id="UP000240424"/>
    </source>
</evidence>
<dbReference type="STRING" id="1841861.GCA_900157365_01728"/>
<accession>A0A2U3PBR0</accession>